<evidence type="ECO:0000313" key="2">
    <source>
        <dbReference type="EMBL" id="MPM38632.1"/>
    </source>
</evidence>
<gene>
    <name evidence="2" type="ORF">SDC9_85262</name>
</gene>
<feature type="region of interest" description="Disordered" evidence="1">
    <location>
        <begin position="67"/>
        <end position="88"/>
    </location>
</feature>
<accession>A0A644ZCL0</accession>
<sequence>MVELCAQIRALGAFADHAGVTTRAQQQLQRIDQNRLACAGLSGEGGEAVVQIQIQRLNDHEITQCNALERHDQEPPSFQRSFLRSVAK</sequence>
<protein>
    <submittedName>
        <fullName evidence="2">Uncharacterized protein</fullName>
    </submittedName>
</protein>
<organism evidence="2">
    <name type="scientific">bioreactor metagenome</name>
    <dbReference type="NCBI Taxonomy" id="1076179"/>
    <lineage>
        <taxon>unclassified sequences</taxon>
        <taxon>metagenomes</taxon>
        <taxon>ecological metagenomes</taxon>
    </lineage>
</organism>
<proteinExistence type="predicted"/>
<dbReference type="EMBL" id="VSSQ01008351">
    <property type="protein sequence ID" value="MPM38632.1"/>
    <property type="molecule type" value="Genomic_DNA"/>
</dbReference>
<evidence type="ECO:0000256" key="1">
    <source>
        <dbReference type="SAM" id="MobiDB-lite"/>
    </source>
</evidence>
<comment type="caution">
    <text evidence="2">The sequence shown here is derived from an EMBL/GenBank/DDBJ whole genome shotgun (WGS) entry which is preliminary data.</text>
</comment>
<dbReference type="AlphaFoldDB" id="A0A644ZCL0"/>
<reference evidence="2" key="1">
    <citation type="submission" date="2019-08" db="EMBL/GenBank/DDBJ databases">
        <authorList>
            <person name="Kucharzyk K."/>
            <person name="Murdoch R.W."/>
            <person name="Higgins S."/>
            <person name="Loffler F."/>
        </authorList>
    </citation>
    <scope>NUCLEOTIDE SEQUENCE</scope>
</reference>
<name>A0A644ZCL0_9ZZZZ</name>